<dbReference type="EMBL" id="JAZHXJ010000593">
    <property type="protein sequence ID" value="KAL1856425.1"/>
    <property type="molecule type" value="Genomic_DNA"/>
</dbReference>
<comment type="caution">
    <text evidence="2">The sequence shown here is derived from an EMBL/GenBank/DDBJ whole genome shotgun (WGS) entry which is preliminary data.</text>
</comment>
<proteinExistence type="inferred from homology"/>
<evidence type="ECO:0000313" key="3">
    <source>
        <dbReference type="Proteomes" id="UP001586593"/>
    </source>
</evidence>
<dbReference type="PANTHER" id="PTHR30344:SF7">
    <property type="entry name" value="DUF2415 DOMAIN-CONTAINING PROTEIN"/>
    <property type="match status" value="1"/>
</dbReference>
<comment type="similarity">
    <text evidence="1">Belongs to the cycloisomerase 2 family.</text>
</comment>
<dbReference type="SUPFAM" id="SSF51004">
    <property type="entry name" value="C-terminal (heme d1) domain of cytochrome cd1-nitrite reductase"/>
    <property type="match status" value="1"/>
</dbReference>
<gene>
    <name evidence="2" type="ORF">VTK73DRAFT_8282</name>
</gene>
<dbReference type="InterPro" id="IPR015943">
    <property type="entry name" value="WD40/YVTN_repeat-like_dom_sf"/>
</dbReference>
<organism evidence="2 3">
    <name type="scientific">Phialemonium thermophilum</name>
    <dbReference type="NCBI Taxonomy" id="223376"/>
    <lineage>
        <taxon>Eukaryota</taxon>
        <taxon>Fungi</taxon>
        <taxon>Dikarya</taxon>
        <taxon>Ascomycota</taxon>
        <taxon>Pezizomycotina</taxon>
        <taxon>Sordariomycetes</taxon>
        <taxon>Sordariomycetidae</taxon>
        <taxon>Cephalothecales</taxon>
        <taxon>Cephalothecaceae</taxon>
        <taxon>Phialemonium</taxon>
    </lineage>
</organism>
<dbReference type="InterPro" id="IPR011048">
    <property type="entry name" value="Haem_d1_sf"/>
</dbReference>
<evidence type="ECO:0008006" key="4">
    <source>
        <dbReference type="Google" id="ProtNLM"/>
    </source>
</evidence>
<sequence>MSSSWHLHDMSDVGHGSSAGVSGHGLICISSFSVARAPPTTISSLRLIRLVHAMAHRLLLSGDRKTFTTVNFDAEKKSLTVLADYTAPPDVSWVEPTSSSGDVDRLVGLSEQTGEGELFTFDIDHGRKTCSFTSKKKTLGAPAHFITLHDESALALATYLGGSIALYPVSITEEQGLLLVDAPRTELLFEFTYRSAGHGPVEERQRQSHAHQVLEDKRGLLYVPDLGTDRVWIVNHRNLQLEVVGWLQCPPGTGPRHAVFSPDEKLLYVLGELSHNVIAFDLSPPPALNMQPVDGFSASVVPPTVAPHHRYRLDSSEITANPAVPRVLYASNRWELHLAEREPHLRDVPEKKQPGDAIAILLLSPDGRRVEDVQFVRTHLDTIRGMRVSDDGKHVVVCGQEGGGIEIYRIGGRRGEEWTLAARLADGLESGIKHAVWLG</sequence>
<keyword evidence="3" id="KW-1185">Reference proteome</keyword>
<dbReference type="Gene3D" id="2.130.10.10">
    <property type="entry name" value="YVTN repeat-like/Quinoprotein amine dehydrogenase"/>
    <property type="match status" value="1"/>
</dbReference>
<protein>
    <recommendedName>
        <fullName evidence="4">Isomerase YbhE</fullName>
    </recommendedName>
</protein>
<dbReference type="InterPro" id="IPR050282">
    <property type="entry name" value="Cycloisomerase_2"/>
</dbReference>
<evidence type="ECO:0000256" key="1">
    <source>
        <dbReference type="ARBA" id="ARBA00005564"/>
    </source>
</evidence>
<dbReference type="PANTHER" id="PTHR30344">
    <property type="entry name" value="6-PHOSPHOGLUCONOLACTONASE-RELATED"/>
    <property type="match status" value="1"/>
</dbReference>
<dbReference type="InterPro" id="IPR019405">
    <property type="entry name" value="Lactonase_7-beta_prop"/>
</dbReference>
<dbReference type="Proteomes" id="UP001586593">
    <property type="component" value="Unassembled WGS sequence"/>
</dbReference>
<evidence type="ECO:0000313" key="2">
    <source>
        <dbReference type="EMBL" id="KAL1856425.1"/>
    </source>
</evidence>
<reference evidence="2 3" key="1">
    <citation type="journal article" date="2024" name="Commun. Biol.">
        <title>Comparative genomic analysis of thermophilic fungi reveals convergent evolutionary adaptations and gene losses.</title>
        <authorList>
            <person name="Steindorff A.S."/>
            <person name="Aguilar-Pontes M.V."/>
            <person name="Robinson A.J."/>
            <person name="Andreopoulos B."/>
            <person name="LaButti K."/>
            <person name="Kuo A."/>
            <person name="Mondo S."/>
            <person name="Riley R."/>
            <person name="Otillar R."/>
            <person name="Haridas S."/>
            <person name="Lipzen A."/>
            <person name="Grimwood J."/>
            <person name="Schmutz J."/>
            <person name="Clum A."/>
            <person name="Reid I.D."/>
            <person name="Moisan M.C."/>
            <person name="Butler G."/>
            <person name="Nguyen T.T.M."/>
            <person name="Dewar K."/>
            <person name="Conant G."/>
            <person name="Drula E."/>
            <person name="Henrissat B."/>
            <person name="Hansel C."/>
            <person name="Singer S."/>
            <person name="Hutchinson M.I."/>
            <person name="de Vries R.P."/>
            <person name="Natvig D.O."/>
            <person name="Powell A.J."/>
            <person name="Tsang A."/>
            <person name="Grigoriev I.V."/>
        </authorList>
    </citation>
    <scope>NUCLEOTIDE SEQUENCE [LARGE SCALE GENOMIC DNA]</scope>
    <source>
        <strain evidence="2 3">ATCC 24622</strain>
    </source>
</reference>
<dbReference type="Pfam" id="PF10282">
    <property type="entry name" value="Lactonase"/>
    <property type="match status" value="1"/>
</dbReference>
<accession>A0ABR3W9G9</accession>
<name>A0ABR3W9G9_9PEZI</name>